<keyword evidence="2" id="KW-1185">Reference proteome</keyword>
<sequence length="77" mass="9138">MEIQKYQIAYSGNFTMAIPGLQRYILNQIEYWDKENYDDDKLYNLSLEREPRAQMNILNVAQTKSRKKSVSQTLGFK</sequence>
<proteinExistence type="predicted"/>
<reference evidence="2" key="1">
    <citation type="submission" date="2017-01" db="EMBL/GenBank/DDBJ databases">
        <authorList>
            <person name="Wang Y."/>
            <person name="White M."/>
            <person name="Kvist S."/>
            <person name="Moncalvo J.-M."/>
        </authorList>
    </citation>
    <scope>NUCLEOTIDE SEQUENCE [LARGE SCALE GENOMIC DNA]</scope>
    <source>
        <strain evidence="2">ID-206-W2</strain>
    </source>
</reference>
<comment type="caution">
    <text evidence="1">The sequence shown here is derived from an EMBL/GenBank/DDBJ whole genome shotgun (WGS) entry which is preliminary data.</text>
</comment>
<accession>A0A1R1YLU7</accession>
<dbReference type="AlphaFoldDB" id="A0A1R1YLU7"/>
<gene>
    <name evidence="1" type="ORF">AYI69_g2852</name>
</gene>
<organism evidence="1 2">
    <name type="scientific">Smittium culicis</name>
    <dbReference type="NCBI Taxonomy" id="133412"/>
    <lineage>
        <taxon>Eukaryota</taxon>
        <taxon>Fungi</taxon>
        <taxon>Fungi incertae sedis</taxon>
        <taxon>Zoopagomycota</taxon>
        <taxon>Kickxellomycotina</taxon>
        <taxon>Harpellomycetes</taxon>
        <taxon>Harpellales</taxon>
        <taxon>Legeriomycetaceae</taxon>
        <taxon>Smittium</taxon>
    </lineage>
</organism>
<dbReference type="EMBL" id="LSSM01000874">
    <property type="protein sequence ID" value="OMJ27706.1"/>
    <property type="molecule type" value="Genomic_DNA"/>
</dbReference>
<dbReference type="Proteomes" id="UP000187429">
    <property type="component" value="Unassembled WGS sequence"/>
</dbReference>
<dbReference type="InterPro" id="IPR023578">
    <property type="entry name" value="Ras_GEF_dom_sf"/>
</dbReference>
<protein>
    <submittedName>
        <fullName evidence="1">Uncharacterized protein</fullName>
    </submittedName>
</protein>
<evidence type="ECO:0000313" key="1">
    <source>
        <dbReference type="EMBL" id="OMJ27706.1"/>
    </source>
</evidence>
<dbReference type="OrthoDB" id="546434at2759"/>
<dbReference type="SUPFAM" id="SSF48366">
    <property type="entry name" value="Ras GEF"/>
    <property type="match status" value="1"/>
</dbReference>
<evidence type="ECO:0000313" key="2">
    <source>
        <dbReference type="Proteomes" id="UP000187429"/>
    </source>
</evidence>
<name>A0A1R1YLU7_9FUNG</name>